<feature type="chain" id="PRO_5035475003" description="YHYH domain-containing protein" evidence="1">
    <location>
        <begin position="18"/>
        <end position="5345"/>
    </location>
</feature>
<name>A0A8K1CMP2_PYTOL</name>
<feature type="signal peptide" evidence="1">
    <location>
        <begin position="1"/>
        <end position="17"/>
    </location>
</feature>
<dbReference type="EMBL" id="SPLM01000036">
    <property type="protein sequence ID" value="TMW65914.1"/>
    <property type="molecule type" value="Genomic_DNA"/>
</dbReference>
<keyword evidence="1" id="KW-0732">Signal</keyword>
<dbReference type="Gene3D" id="2.60.120.260">
    <property type="entry name" value="Galactose-binding domain-like"/>
    <property type="match status" value="1"/>
</dbReference>
<dbReference type="OrthoDB" id="536979at2759"/>
<comment type="caution">
    <text evidence="3">The sequence shown here is derived from an EMBL/GenBank/DDBJ whole genome shotgun (WGS) entry which is preliminary data.</text>
</comment>
<sequence>MVVCVSAVLNGVLVAATEPIPQASDIITVVNKGTQKEVRLDANLYIPDGGELLLKIQVPRERVVLDTNGPAKVARVYSDHVNGQFGVGEQINVFVEFTSAVDVVGTPTLFLNTGCRSSSCHVREVQRLQCRATTGKFAVSFDGQRVTNIPWDASTTQFADYLQRMTKIDKVLVVYRQQDGTACTYLGNNITVTFESMNIDGIDGDLPEMTADMSNRLGDGTVLGHVRFDPQLTTQAFEIKKGRRVPNRVATFAGMATPRTLQFTYTILNGDNATALEYDNTDALSRSILAPGSAIRVFNAGSQIRADTTLPPPRFSGDWERGIGSSLSANSALQIDVTPPYVTTVTSTQPDGTYGIGEVIIIQVVFSFPIVATGLPTIVLETGLVDRIVPFLRASGATQNTLEFQYIVQSKDTSPDLTYTGTTALQLNGGSIKRKSTTPTTDAVLTLPNNGERGSLSVSKNIVIDTTNPKITGVSALASDGTYTAGDSIEIQVAFDSPVVVTGSPQLLLSTGSVNLYPGAFVQEAPSRLSSKTIVFPTVDHGLSTAGSRGLQFLIDGQILTVDAVTGDAVTMLEDYTKTVVGPTVVGGPSVPIFTPGYRPATYTRGSGTSRLVFTYQVQRGDTSADLDYLATTSLQLNGGSIKRLSTTPFTDVDLTLAAPGSTGSLGLSAALVINTNAPRVIQANLLTRDGVYRVGDEILFSVVFDLSVVVDQAASVRMNVVHPATERSAVYLSGSGTSALVFRFVCDPNDQATVFDIADPTSLRASFGSIFGYIRRLAMNPILPAVLNLPIAGLSSKGISIDQDCAFVNSVSVARADGAVGAGEIIQFTVQYSATVNVDITNGRPSLLLTTQRRATYLSGTGSQSLTFQYTVAVDDPTTRLNYADIYSLQLNGGQITATGTGKPASTVLPAPSTSPLATTSRITIDTTTPVVLEVLTPTLDDVYTVGDRLIVVVRMNSPIDVSSSSGRGTLTLFLQLGLVSGVPASLVSFEADRMYFAWTVSSGQSTMRLAYRSRTSLRCIGNYGLTTNAVANNAITPHGVEYQGRLIVIWSERSSAVGGVAQLRARSTLISDTVAPLWQQEDGDGVTSLIQFNAAMSATAPMLVAFSATKVYACWQELSAPTANTPSQIRVAAYLGGDPTVTQRWAFVDRQPATALGINLDTTQNAAAPHMVVHSGKLYVAWHEVSATTTTTQIRVVVYGGQDNAPTWTFVDGNLAARGLNYASTQNAQNVRLISCNGALHAAWEEVNAAGVSQIRVAVQRGTDVSPRWVFMDGNSASGLNIAATQGANVPSLACLGDSSLAVAWHESVMVNAALKTRIRAKMTTTSITATTFTWATVDGGNGLNVDASQSGQNVRLRVLSQLSGSVLYASWEETEATSGKSQTIDVFNKASVTQGQYKLAYGDDTTVCIDWNAASTGTGSLQAALQSISGLSLQATVTDDTNGFHDGVRYTITFTFPTTGLRALRLVDTADAGCAAWTCQPGTALLACNSGTLVRVNENKNIPLRSGIVDINVRFSTSVMVKTGIPRLTLETGAVDQDAIYSIRGVLREFDVGTTSPSFVLRGAFRLGYGDVSAGINTLTTTECINIAFENDDDAVQEIQSKLLALPALRTIGLRDVRRRIRRNGYRYSILFRSSADLLDLVPVDASACTPFAGRVQTIDVHADTPIIQGEMQILFGDGITGCVPVKANSQTIEDTISSMIPNRITPIQVVKDPSAYTFGHRFFVSFMLLSDAVQSLRVLIGGALCVPFLCDDGNGGAGTCSGLSITTNARYQAIRAETETLSFRYVIQPADSQTPLTVRDSTALSGQIFRSSMNPTLAAALTLPPVTPQPIEVISVQAIPTVTRVYSSTLNDVYTAGDMLVVLVEFSLPVDVIGKPFLELNSNGAAMFYSGSGTTTLEFRYKILPGEATADLNYGSIYSLRTPGRFIFIQATDGIVARSSPIEADLTLPLLTDALSLGSQHQLVIQTTTPSIVSVSSSRPDSPAGSTGYGVGDIIDLVVEFSSEISVSGLPSLALNSGGVATFTYGGYRQLLDIGVHAVYPVTSGQFAVSYKGRTSGCIDYGDAQSTAITSLKSQLLTYDELRAIGITSVVMSTKKNGHRFEITFDSTKVLEVPEPVLPASTDVCAPLLPSSSDSTPERLLEQATDQFAVFHYHVGEGNIAADLDTTGVGVDLILNPNSAIQRRARRPVIDVDVTLPVVGSAGSLGVRKTLKVDGSPVVIVDIISDTAGGTYGVSFPPIASPAAVFPGEILFHLVFSRAVKVVGSPTLELATGSLQSNGTFLPNRLARFVGQPQPDQAAFLYHIQEGDFSANLAFASVNALTNAQIYCVSTSSTTMAHTTLPRLLVSTTSTLKVDAQSVPTTVKLSSTHPNGVVGAGEAIPIQVTFSKQVILQTGLNRQQASHARYPCAVEFERNLYVFWTEWTTLEMRPTTRSALYLRVFDAAMQEVTLTARQQAAMNRYSSSFIEKVTSTVWMGQLYAAWDENGELLCTVFSGLTAAAGVAPWTVVPRFGANKNLAMRASDPQLLVHNGQLVMVWREEVALPVSGTIVGQIRMAQRNNDDYDAPLWIFHDGNALQKGLNRDPLRDTRQPHATVFRGSMFLAWNEYNAVNDAYELVIARRYVQNRDVSVWRFLDFSGSSSAESYISVYQPKLSVRRRGIEDADLFVTWYRDTIDANVTEVVQGLIIETEWSETSPSKSFPTQIAAMRTTIGGSAMTPNARGPQVTACGDNLFATWVEERSVLDNGSLLKVQSTRVARLAQGKSFETGWQPVFRDADVVANHNTTFDTSEASLICSIATTPSTMGIVWTEFDGISMKLRFRHEAIPQRIEKTSNVTWGETQSGSPLLLLDTGTTPPGSAFLIDRSGLQSHVLTFLYVVQPGETSLDLDVINLQALLLNGASVLDYLGQVPDFTLFPKALDLRSLSYNNDIVVDTTVPTVVDVTSTTVSGEYGVGERLVLQVTFSAPISVLLDANSDPPALYLRADELHLHEMTDAAAIYNGGSTTTVLTFVYVTTELDYCELLDYYRSDALVYNGNNKIRRRATFPTTDASLVLPTPRGPHSLSSNRRISIKPTQPRVLDITSPIPDGVYFPGDRIPLIVTFSLPVFVYGWPVLVLDTGDVLPSEARYTSGNGTTQLTFQYDVDEDETSTDLEVIDDRQGDTALWYVQSLRLVRQSQIKRKATYPTTDAVVAVPAPGYPGSLSRNMNLQIDSSPPKIIDLRSPTPDGTYDIGDTITFLVEFSHKVVVIGTPYLLLNVQAERRRLAVYSSGSGTTILQFLYTVQSGDMTGNTPLDTLNEASFLLRPLLMGQEITQTPASVLCKSMKPIQLAILVMPRPGVPLRVNAVRSLVGNNQKLFIRTDGMRVDSIAVDVASGEVYSPGQRIVLSVQFTAAVIVQGLPRLKLNANALPPTYATYLDGSGTKILRFEYIVVAGDSVAVLDAASQRALELPDGAMITDTKGIYVPLRLGAMYQPGSLSFSYRIEISSIPPRVERVYAVTRDGTYAVGDDIVVAVSFSRRVMLVTPLVQASWPNLLLQFVNGARVATYLSGDKSRSLLFTLRLTAGDATTSTSFLDYTNANALVIPVNGLLAMATTPTTAINALLPAPGTPGSLSASSKVRIIGTPPTVLAVDAQSRNGTYGLGDTIHLRVRFSSRVVVPAASVATCTLELFVTGERIALARLVGGSATDTLVFTYRVTSGDRTGQLDYRCSSSLSCGVLLFSANPSLAADTTLPAPGTDNGLGFDDQLHVDFESPRVISVSSSLSNGIYGAGQVVDITVSFSEPVAFNTMGCVPRLRLAIGFPRPRAPTYAMYLSGSGTSTFTMRYTTVQGDVALPIAYDGIDAFSFTDPNCVIYAVVATNRQASWRLPTPGATGSLSNNRDIRIDTAEPPRVIRVTSPLADGVYTAGDTVRVSIDFTTPVVVAGTPFLKIDVGRGPSAPGIASYISGSGSATLVFAYLVQPGDHTGRLEYLPCPIAARQRSKRRELDKLVSCFPDYNALQVGPGGSIKRVATLPTTEAVLDLPEVTTWPKQRVATSKGGIVYVNQLEDITDLPPDEQKRLQATQPIQSEFSITHQRTSVFIYSNGIPTHATGSFQPVQQRYFIELRRFARHEPNPLWIPDNYDGILGVFLNGIGFKLSPTGVTTDDCGGTVDAQQRYYYASLPTCWLNTVLDSPRAFLQVGYAFDGHPIYYFYDESGNLPTLDACHGSRGVDGAYRYHLVPPASPSSPPSSVFMPCLAGINDASNTRDTSLMSVFRLPVDLRQVESLSLASLSRFDGLVVDQNPVTPRGTSIWLNPEGVSVMNTATYVIVRSNGIPNGFYGPFPNIYNKFKVLAQDYLFRLPRQPVVAAQVTRTPVDTPIAVMINGIPLFSSQSAIYGGDVMSSSNKAYVLRDKCNGLVDGGGDYRYYGPPDCLLFELSGGLDGAGKPSPLLGYAFDGFPIYGPYTESGVLPTDLDACNGRIGDDGTYRYHVTPAKAPYVIGCFRGEPLGIPTVSNDVAFHSLSYANAIRIETTTPQIIQVYTNKYPGVYVAGETLDFVVEWSVPVVVDVTGGVPTLALQDVPVSSLIARYDATQSTTRRSVFVVAIPTTALEILSSAATIAGIDVVARRLEFAFDYRTSIMVNGATIKRAAAVPTLLANLRLVTAERNSRFASKHQLAKHVRIVMRGLYHPHASDLRVRLFHDDRQARVLDGCCGGYDFGLPDAKWRMNLEQVDVYPTNPTSGVGWDYSFQDFPVTKNYARDGGATALQSSTNGACDASFAIDGQIRGRISDQDVAQTQALPNARSWWELRLVKPMEIGTIRIWLPQSKRRDAVVQLLRVDSSDGIQQVDGSFTLAYTAPDGNIFATSDISWKAVAMVKDEDARVTALGIGVGESLEAKIVAAMMKSSAVTLNVGRRPRLFITRSPGDPLLSTNGAFTWSITFLDDPQLNKSQLPPLAVATNTICGGLGAVTLSSPLPGDDHDRWTYETRDDRPQNAAAGHLSMFPFWVFIYEDTALMAFETFQNASDAAIWSTRVGPELSTSPVITLNPPVGLQTTQFVRIVSEWPSSSLAIAEVEVLAERNHVMSQYPHGSPIVTEFYPGAETWSPEDSFNAAFGGLTTEGTWTLAIQDTTKGTERDHGAGAISDWVLYITNAAGKTRGYYMDIQAQIRTLPRHGNLYVPLNGTSADLLDQDRNTVLDLVEAQSYLSRNYLSYDVLPVETRQRVLWNFVAGYSVNGGIEVLADNSERQLIFPSICDRRCLVEKNHLDPYYYEGTTGDVGLKTLRITGDRVVRYVPNAGFEGIDAFTFSIAIGSQESSVRGTMELHVEKCQDPQCAIATALLHRERINPIIRRDPYIN</sequence>
<dbReference type="Proteomes" id="UP000794436">
    <property type="component" value="Unassembled WGS sequence"/>
</dbReference>
<organism evidence="3 4">
    <name type="scientific">Pythium oligandrum</name>
    <name type="common">Mycoparasitic fungus</name>
    <dbReference type="NCBI Taxonomy" id="41045"/>
    <lineage>
        <taxon>Eukaryota</taxon>
        <taxon>Sar</taxon>
        <taxon>Stramenopiles</taxon>
        <taxon>Oomycota</taxon>
        <taxon>Peronosporomycetes</taxon>
        <taxon>Pythiales</taxon>
        <taxon>Pythiaceae</taxon>
        <taxon>Pythium</taxon>
    </lineage>
</organism>
<dbReference type="PANTHER" id="PTHR30289:SF8">
    <property type="entry name" value="YHYH DOMAIN-CONTAINING PROTEIN"/>
    <property type="match status" value="1"/>
</dbReference>
<evidence type="ECO:0000259" key="2">
    <source>
        <dbReference type="Pfam" id="PF14240"/>
    </source>
</evidence>
<evidence type="ECO:0000313" key="3">
    <source>
        <dbReference type="EMBL" id="TMW65914.1"/>
    </source>
</evidence>
<dbReference type="Pfam" id="PF14240">
    <property type="entry name" value="YHYH"/>
    <property type="match status" value="1"/>
</dbReference>
<accession>A0A8K1CMP2</accession>
<evidence type="ECO:0000313" key="4">
    <source>
        <dbReference type="Proteomes" id="UP000794436"/>
    </source>
</evidence>
<gene>
    <name evidence="3" type="ORF">Poli38472_003679</name>
</gene>
<protein>
    <recommendedName>
        <fullName evidence="2">YHYH domain-containing protein</fullName>
    </recommendedName>
</protein>
<feature type="domain" description="YHYH" evidence="2">
    <location>
        <begin position="4344"/>
        <end position="4451"/>
    </location>
</feature>
<dbReference type="PANTHER" id="PTHR30289">
    <property type="entry name" value="UNCHARACTERIZED PROTEIN YBCL-RELATED"/>
    <property type="match status" value="1"/>
</dbReference>
<evidence type="ECO:0000256" key="1">
    <source>
        <dbReference type="SAM" id="SignalP"/>
    </source>
</evidence>
<keyword evidence="4" id="KW-1185">Reference proteome</keyword>
<proteinExistence type="predicted"/>
<dbReference type="InterPro" id="IPR025924">
    <property type="entry name" value="YHYH_dom"/>
</dbReference>
<reference evidence="3" key="1">
    <citation type="submission" date="2019-03" db="EMBL/GenBank/DDBJ databases">
        <title>Long read genome sequence of the mycoparasitic Pythium oligandrum ATCC 38472 isolated from sugarbeet rhizosphere.</title>
        <authorList>
            <person name="Gaulin E."/>
        </authorList>
    </citation>
    <scope>NUCLEOTIDE SEQUENCE</scope>
    <source>
        <strain evidence="3">ATCC 38472_TT</strain>
    </source>
</reference>